<comment type="caution">
    <text evidence="1">The sequence shown here is derived from an EMBL/GenBank/DDBJ whole genome shotgun (WGS) entry which is preliminary data.</text>
</comment>
<name>A0AAE4U224_MYCIT</name>
<dbReference type="Proteomes" id="UP001187143">
    <property type="component" value="Unassembled WGS sequence"/>
</dbReference>
<dbReference type="AlphaFoldDB" id="A0AAE4U224"/>
<reference evidence="1" key="1">
    <citation type="submission" date="2023-10" db="EMBL/GenBank/DDBJ databases">
        <title>Characterization and genome sequence of Mycobacterium intracellulare ABSURDO, a novel pathogenic isolate with three colony morphotypes that vary in growth and acid-fastness.</title>
        <authorList>
            <person name="Jude B.A."/>
            <person name="Robinson R.T."/>
        </authorList>
    </citation>
    <scope>NUCLEOTIDE SEQUENCE</scope>
    <source>
        <strain evidence="1">ABSURDO Component B</strain>
    </source>
</reference>
<gene>
    <name evidence="1" type="ORF">R4F53_00415</name>
</gene>
<evidence type="ECO:0000313" key="2">
    <source>
        <dbReference type="Proteomes" id="UP001187143"/>
    </source>
</evidence>
<proteinExistence type="predicted"/>
<accession>A0AAE4U224</accession>
<sequence length="70" mass="7760">MGVPIYPVVHVAVDNNFPEAFEQNLVRLTLTTCVPHELLVNVGQSNLVVEELMGKAKELIRSDRKELTSG</sequence>
<organism evidence="1 2">
    <name type="scientific">Mycobacterium intracellulare</name>
    <dbReference type="NCBI Taxonomy" id="1767"/>
    <lineage>
        <taxon>Bacteria</taxon>
        <taxon>Bacillati</taxon>
        <taxon>Actinomycetota</taxon>
        <taxon>Actinomycetes</taxon>
        <taxon>Mycobacteriales</taxon>
        <taxon>Mycobacteriaceae</taxon>
        <taxon>Mycobacterium</taxon>
        <taxon>Mycobacterium avium complex (MAC)</taxon>
    </lineage>
</organism>
<protein>
    <submittedName>
        <fullName evidence="1">Uncharacterized protein</fullName>
    </submittedName>
</protein>
<dbReference type="EMBL" id="JAWLLD010000001">
    <property type="protein sequence ID" value="MDV7010770.1"/>
    <property type="molecule type" value="Genomic_DNA"/>
</dbReference>
<dbReference type="RefSeq" id="WP_317727079.1">
    <property type="nucleotide sequence ID" value="NZ_JAWLLC010000002.1"/>
</dbReference>
<evidence type="ECO:0000313" key="1">
    <source>
        <dbReference type="EMBL" id="MDV7010770.1"/>
    </source>
</evidence>